<dbReference type="FunFam" id="1.20.140.40:FF:000008">
    <property type="entry name" value="Invertase/pectin methylesterase inhibitor family protein"/>
    <property type="match status" value="1"/>
</dbReference>
<dbReference type="NCBIfam" id="TIGR01614">
    <property type="entry name" value="PME_inhib"/>
    <property type="match status" value="1"/>
</dbReference>
<keyword evidence="1 4" id="KW-0732">Signal</keyword>
<dbReference type="InterPro" id="IPR052421">
    <property type="entry name" value="PCW_Enzyme_Inhibitor"/>
</dbReference>
<feature type="domain" description="Pectinesterase inhibitor" evidence="5">
    <location>
        <begin position="33"/>
        <end position="179"/>
    </location>
</feature>
<dbReference type="InterPro" id="IPR034086">
    <property type="entry name" value="PMEI_plant"/>
</dbReference>
<reference evidence="6" key="2">
    <citation type="submission" date="2021-01" db="UniProtKB">
        <authorList>
            <consortium name="EnsemblPlants"/>
        </authorList>
    </citation>
    <scope>IDENTIFICATION</scope>
</reference>
<sequence>MAIPLPSSSSICSLLLMILFISTPSSANLVLKVSESTINAICTKTLNPSFCLGILKSYADHPHKRDITGLARITIYLAKSNATTTSDQIHSLIQHTDNPQLKERYTSCSKNYDNAIDDFKQAKKRLIEGNKNGLEDAAATAMGEFNACGENFRQPPADPSTLQKSNKNLLDFCSIVLVMTKFLP</sequence>
<dbReference type="KEGG" id="qlo:115949860"/>
<protein>
    <recommendedName>
        <fullName evidence="5">Pectinesterase inhibitor domain-containing protein</fullName>
    </recommendedName>
</protein>
<gene>
    <name evidence="6" type="primary">LOC115949860</name>
</gene>
<dbReference type="InParanoid" id="A0A7N2LXU6"/>
<dbReference type="SMART" id="SM00856">
    <property type="entry name" value="PMEI"/>
    <property type="match status" value="1"/>
</dbReference>
<keyword evidence="2" id="KW-1015">Disulfide bond</keyword>
<feature type="chain" id="PRO_5029514023" description="Pectinesterase inhibitor domain-containing protein" evidence="4">
    <location>
        <begin position="28"/>
        <end position="184"/>
    </location>
</feature>
<dbReference type="Pfam" id="PF04043">
    <property type="entry name" value="PMEI"/>
    <property type="match status" value="1"/>
</dbReference>
<dbReference type="Gene3D" id="1.20.140.40">
    <property type="entry name" value="Invertase/pectin methylesterase inhibitor family protein"/>
    <property type="match status" value="1"/>
</dbReference>
<dbReference type="SUPFAM" id="SSF101148">
    <property type="entry name" value="Plant invertase/pectin methylesterase inhibitor"/>
    <property type="match status" value="1"/>
</dbReference>
<dbReference type="FunCoup" id="A0A7N2LXU6">
    <property type="interactions" value="20"/>
</dbReference>
<evidence type="ECO:0000259" key="5">
    <source>
        <dbReference type="SMART" id="SM00856"/>
    </source>
</evidence>
<dbReference type="Proteomes" id="UP000594261">
    <property type="component" value="Chromosome 6"/>
</dbReference>
<name>A0A7N2LXU6_QUELO</name>
<dbReference type="OMA" id="CSKTQKP"/>
<evidence type="ECO:0000256" key="4">
    <source>
        <dbReference type="SAM" id="SignalP"/>
    </source>
</evidence>
<dbReference type="PANTHER" id="PTHR36710:SF4">
    <property type="entry name" value="PLANT INVERTASE_PECTIN METHYLESTERASE INHIBITOR SUPERFAMILY PROTEIN"/>
    <property type="match status" value="1"/>
</dbReference>
<dbReference type="GeneID" id="115949860"/>
<dbReference type="Gramene" id="QL06p013377:mrna">
    <property type="protein sequence ID" value="QL06p013377:mrna:CDS:1"/>
    <property type="gene ID" value="QL06p013377"/>
</dbReference>
<feature type="signal peptide" evidence="4">
    <location>
        <begin position="1"/>
        <end position="27"/>
    </location>
</feature>
<keyword evidence="7" id="KW-1185">Reference proteome</keyword>
<dbReference type="InterPro" id="IPR006501">
    <property type="entry name" value="Pectinesterase_inhib_dom"/>
</dbReference>
<proteinExistence type="inferred from homology"/>
<comment type="similarity">
    <text evidence="3">Belongs to the PMEI family.</text>
</comment>
<dbReference type="CDD" id="cd15797">
    <property type="entry name" value="PMEI"/>
    <property type="match status" value="1"/>
</dbReference>
<dbReference type="PANTHER" id="PTHR36710">
    <property type="entry name" value="PECTINESTERASE INHIBITOR-LIKE"/>
    <property type="match status" value="1"/>
</dbReference>
<dbReference type="RefSeq" id="XP_030922987.1">
    <property type="nucleotide sequence ID" value="XM_031067127.1"/>
</dbReference>
<dbReference type="AlphaFoldDB" id="A0A7N2LXU6"/>
<dbReference type="InterPro" id="IPR035513">
    <property type="entry name" value="Invertase/methylesterase_inhib"/>
</dbReference>
<dbReference type="EMBL" id="LRBV02000006">
    <property type="status" value="NOT_ANNOTATED_CDS"/>
    <property type="molecule type" value="Genomic_DNA"/>
</dbReference>
<evidence type="ECO:0000256" key="3">
    <source>
        <dbReference type="ARBA" id="ARBA00038471"/>
    </source>
</evidence>
<dbReference type="OrthoDB" id="764172at2759"/>
<dbReference type="EnsemblPlants" id="QL06p013377:mrna">
    <property type="protein sequence ID" value="QL06p013377:mrna:CDS:1"/>
    <property type="gene ID" value="QL06p013377"/>
</dbReference>
<evidence type="ECO:0000256" key="1">
    <source>
        <dbReference type="ARBA" id="ARBA00022729"/>
    </source>
</evidence>
<evidence type="ECO:0000313" key="7">
    <source>
        <dbReference type="Proteomes" id="UP000594261"/>
    </source>
</evidence>
<reference evidence="6 7" key="1">
    <citation type="journal article" date="2016" name="G3 (Bethesda)">
        <title>First Draft Assembly and Annotation of the Genome of a California Endemic Oak Quercus lobata Nee (Fagaceae).</title>
        <authorList>
            <person name="Sork V.L."/>
            <person name="Fitz-Gibbon S.T."/>
            <person name="Puiu D."/>
            <person name="Crepeau M."/>
            <person name="Gugger P.F."/>
            <person name="Sherman R."/>
            <person name="Stevens K."/>
            <person name="Langley C.H."/>
            <person name="Pellegrini M."/>
            <person name="Salzberg S.L."/>
        </authorList>
    </citation>
    <scope>NUCLEOTIDE SEQUENCE [LARGE SCALE GENOMIC DNA]</scope>
    <source>
        <strain evidence="6 7">cv. SW786</strain>
    </source>
</reference>
<dbReference type="GO" id="GO:0046910">
    <property type="term" value="F:pectinesterase inhibitor activity"/>
    <property type="evidence" value="ECO:0007669"/>
    <property type="project" value="InterPro"/>
</dbReference>
<evidence type="ECO:0000313" key="6">
    <source>
        <dbReference type="EnsemblPlants" id="QL06p013377:mrna:CDS:1"/>
    </source>
</evidence>
<organism evidence="6 7">
    <name type="scientific">Quercus lobata</name>
    <name type="common">Valley oak</name>
    <dbReference type="NCBI Taxonomy" id="97700"/>
    <lineage>
        <taxon>Eukaryota</taxon>
        <taxon>Viridiplantae</taxon>
        <taxon>Streptophyta</taxon>
        <taxon>Embryophyta</taxon>
        <taxon>Tracheophyta</taxon>
        <taxon>Spermatophyta</taxon>
        <taxon>Magnoliopsida</taxon>
        <taxon>eudicotyledons</taxon>
        <taxon>Gunneridae</taxon>
        <taxon>Pentapetalae</taxon>
        <taxon>rosids</taxon>
        <taxon>fabids</taxon>
        <taxon>Fagales</taxon>
        <taxon>Fagaceae</taxon>
        <taxon>Quercus</taxon>
    </lineage>
</organism>
<evidence type="ECO:0000256" key="2">
    <source>
        <dbReference type="ARBA" id="ARBA00023157"/>
    </source>
</evidence>
<accession>A0A7N2LXU6</accession>